<evidence type="ECO:0000313" key="2">
    <source>
        <dbReference type="Proteomes" id="UP000245802"/>
    </source>
</evidence>
<sequence>MSWIRRKLWVLAVGVLAGASGCNPFTLGFLTPIPVQPWVAERMDQKFNHQNDGRVPIMPPVREGFPPPICEDAPSDQEVLRAMPRVPRGVPGVFETFRDDIVIVTNRLVDKIDPPRFFPLVGQAQLHHCHWECVVYYTELVQSDYPFPTYRKKQRVQVIYIDKDHLHLYVGSDPATQKQITQDLTRY</sequence>
<keyword evidence="2" id="KW-1185">Reference proteome</keyword>
<evidence type="ECO:0008006" key="3">
    <source>
        <dbReference type="Google" id="ProtNLM"/>
    </source>
</evidence>
<dbReference type="KEGG" id="gog:C1280_01025"/>
<dbReference type="Proteomes" id="UP000245802">
    <property type="component" value="Chromosome"/>
</dbReference>
<dbReference type="EMBL" id="CP025958">
    <property type="protein sequence ID" value="AWM35742.1"/>
    <property type="molecule type" value="Genomic_DNA"/>
</dbReference>
<gene>
    <name evidence="1" type="ORF">C1280_01025</name>
</gene>
<name>A0A2Z3GUL6_9BACT</name>
<accession>A0A2Z3GUL6</accession>
<organism evidence="1 2">
    <name type="scientific">Gemmata obscuriglobus</name>
    <dbReference type="NCBI Taxonomy" id="114"/>
    <lineage>
        <taxon>Bacteria</taxon>
        <taxon>Pseudomonadati</taxon>
        <taxon>Planctomycetota</taxon>
        <taxon>Planctomycetia</taxon>
        <taxon>Gemmatales</taxon>
        <taxon>Gemmataceae</taxon>
        <taxon>Gemmata</taxon>
    </lineage>
</organism>
<dbReference type="PROSITE" id="PS51257">
    <property type="entry name" value="PROKAR_LIPOPROTEIN"/>
    <property type="match status" value="1"/>
</dbReference>
<dbReference type="OrthoDB" id="261685at2"/>
<protein>
    <recommendedName>
        <fullName evidence="3">Lipoprotein</fullName>
    </recommendedName>
</protein>
<dbReference type="RefSeq" id="WP_010048068.1">
    <property type="nucleotide sequence ID" value="NZ_CP025958.1"/>
</dbReference>
<dbReference type="AlphaFoldDB" id="A0A2Z3GUL6"/>
<evidence type="ECO:0000313" key="1">
    <source>
        <dbReference type="EMBL" id="AWM35742.1"/>
    </source>
</evidence>
<proteinExistence type="predicted"/>
<reference evidence="1 2" key="1">
    <citation type="submission" date="2018-01" db="EMBL/GenBank/DDBJ databases">
        <title>G. obscuriglobus.</title>
        <authorList>
            <person name="Franke J."/>
            <person name="Blomberg W."/>
            <person name="Selmecki A."/>
        </authorList>
    </citation>
    <scope>NUCLEOTIDE SEQUENCE [LARGE SCALE GENOMIC DNA]</scope>
    <source>
        <strain evidence="1 2">DSM 5831</strain>
    </source>
</reference>